<dbReference type="AlphaFoldDB" id="B8AMS9"/>
<feature type="region of interest" description="Disordered" evidence="1">
    <location>
        <begin position="79"/>
        <end position="98"/>
    </location>
</feature>
<feature type="compositionally biased region" description="Basic and acidic residues" evidence="1">
    <location>
        <begin position="79"/>
        <end position="89"/>
    </location>
</feature>
<dbReference type="HOGENOM" id="CLU_2403122_0_0_1"/>
<gene>
    <name evidence="2" type="ORF">OsI_14123</name>
</gene>
<organism evidence="2 3">
    <name type="scientific">Oryza sativa subsp. indica</name>
    <name type="common">Rice</name>
    <dbReference type="NCBI Taxonomy" id="39946"/>
    <lineage>
        <taxon>Eukaryota</taxon>
        <taxon>Viridiplantae</taxon>
        <taxon>Streptophyta</taxon>
        <taxon>Embryophyta</taxon>
        <taxon>Tracheophyta</taxon>
        <taxon>Spermatophyta</taxon>
        <taxon>Magnoliopsida</taxon>
        <taxon>Liliopsida</taxon>
        <taxon>Poales</taxon>
        <taxon>Poaceae</taxon>
        <taxon>BOP clade</taxon>
        <taxon>Oryzoideae</taxon>
        <taxon>Oryzeae</taxon>
        <taxon>Oryzinae</taxon>
        <taxon>Oryza</taxon>
        <taxon>Oryza sativa</taxon>
    </lineage>
</organism>
<dbReference type="OMA" id="RCSQRGG"/>
<accession>B8AMS9</accession>
<sequence length="98" mass="10945">MGIKGWLSEEVPGQRWAEEAEVEALGDRRGGTRVGRLGRARGRCSQRGGGPEQDEDSGWWRSSSGARVVLAREMWPRAEAAAERGDDLVRRRRGERGR</sequence>
<dbReference type="Gramene" id="BGIOSGA009541-TA">
    <property type="protein sequence ID" value="BGIOSGA009541-PA"/>
    <property type="gene ID" value="BGIOSGA009541"/>
</dbReference>
<name>B8AMS9_ORYSI</name>
<evidence type="ECO:0000313" key="3">
    <source>
        <dbReference type="Proteomes" id="UP000007015"/>
    </source>
</evidence>
<proteinExistence type="predicted"/>
<keyword evidence="3" id="KW-1185">Reference proteome</keyword>
<dbReference type="Proteomes" id="UP000007015">
    <property type="component" value="Chromosome 3"/>
</dbReference>
<protein>
    <submittedName>
        <fullName evidence="2">Uncharacterized protein</fullName>
    </submittedName>
</protein>
<feature type="region of interest" description="Disordered" evidence="1">
    <location>
        <begin position="21"/>
        <end position="60"/>
    </location>
</feature>
<reference evidence="2 3" key="1">
    <citation type="journal article" date="2005" name="PLoS Biol.">
        <title>The genomes of Oryza sativa: a history of duplications.</title>
        <authorList>
            <person name="Yu J."/>
            <person name="Wang J."/>
            <person name="Lin W."/>
            <person name="Li S."/>
            <person name="Li H."/>
            <person name="Zhou J."/>
            <person name="Ni P."/>
            <person name="Dong W."/>
            <person name="Hu S."/>
            <person name="Zeng C."/>
            <person name="Zhang J."/>
            <person name="Zhang Y."/>
            <person name="Li R."/>
            <person name="Xu Z."/>
            <person name="Li S."/>
            <person name="Li X."/>
            <person name="Zheng H."/>
            <person name="Cong L."/>
            <person name="Lin L."/>
            <person name="Yin J."/>
            <person name="Geng J."/>
            <person name="Li G."/>
            <person name="Shi J."/>
            <person name="Liu J."/>
            <person name="Lv H."/>
            <person name="Li J."/>
            <person name="Wang J."/>
            <person name="Deng Y."/>
            <person name="Ran L."/>
            <person name="Shi X."/>
            <person name="Wang X."/>
            <person name="Wu Q."/>
            <person name="Li C."/>
            <person name="Ren X."/>
            <person name="Wang J."/>
            <person name="Wang X."/>
            <person name="Li D."/>
            <person name="Liu D."/>
            <person name="Zhang X."/>
            <person name="Ji Z."/>
            <person name="Zhao W."/>
            <person name="Sun Y."/>
            <person name="Zhang Z."/>
            <person name="Bao J."/>
            <person name="Han Y."/>
            <person name="Dong L."/>
            <person name="Ji J."/>
            <person name="Chen P."/>
            <person name="Wu S."/>
            <person name="Liu J."/>
            <person name="Xiao Y."/>
            <person name="Bu D."/>
            <person name="Tan J."/>
            <person name="Yang L."/>
            <person name="Ye C."/>
            <person name="Zhang J."/>
            <person name="Xu J."/>
            <person name="Zhou Y."/>
            <person name="Yu Y."/>
            <person name="Zhang B."/>
            <person name="Zhuang S."/>
            <person name="Wei H."/>
            <person name="Liu B."/>
            <person name="Lei M."/>
            <person name="Yu H."/>
            <person name="Li Y."/>
            <person name="Xu H."/>
            <person name="Wei S."/>
            <person name="He X."/>
            <person name="Fang L."/>
            <person name="Zhang Z."/>
            <person name="Zhang Y."/>
            <person name="Huang X."/>
            <person name="Su Z."/>
            <person name="Tong W."/>
            <person name="Li J."/>
            <person name="Tong Z."/>
            <person name="Li S."/>
            <person name="Ye J."/>
            <person name="Wang L."/>
            <person name="Fang L."/>
            <person name="Lei T."/>
            <person name="Chen C."/>
            <person name="Chen H."/>
            <person name="Xu Z."/>
            <person name="Li H."/>
            <person name="Huang H."/>
            <person name="Zhang F."/>
            <person name="Xu H."/>
            <person name="Li N."/>
            <person name="Zhao C."/>
            <person name="Li S."/>
            <person name="Dong L."/>
            <person name="Huang Y."/>
            <person name="Li L."/>
            <person name="Xi Y."/>
            <person name="Qi Q."/>
            <person name="Li W."/>
            <person name="Zhang B."/>
            <person name="Hu W."/>
            <person name="Zhang Y."/>
            <person name="Tian X."/>
            <person name="Jiao Y."/>
            <person name="Liang X."/>
            <person name="Jin J."/>
            <person name="Gao L."/>
            <person name="Zheng W."/>
            <person name="Hao B."/>
            <person name="Liu S."/>
            <person name="Wang W."/>
            <person name="Yuan L."/>
            <person name="Cao M."/>
            <person name="McDermott J."/>
            <person name="Samudrala R."/>
            <person name="Wang J."/>
            <person name="Wong G.K."/>
            <person name="Yang H."/>
        </authorList>
    </citation>
    <scope>NUCLEOTIDE SEQUENCE [LARGE SCALE GENOMIC DNA]</scope>
    <source>
        <strain evidence="3">cv. 93-11</strain>
    </source>
</reference>
<evidence type="ECO:0000313" key="2">
    <source>
        <dbReference type="EMBL" id="EEC76435.1"/>
    </source>
</evidence>
<evidence type="ECO:0000256" key="1">
    <source>
        <dbReference type="SAM" id="MobiDB-lite"/>
    </source>
</evidence>
<dbReference type="EMBL" id="CM000128">
    <property type="protein sequence ID" value="EEC76435.1"/>
    <property type="molecule type" value="Genomic_DNA"/>
</dbReference>